<keyword evidence="11" id="KW-1185">Reference proteome</keyword>
<reference evidence="10 11" key="1">
    <citation type="submission" date="2019-03" db="EMBL/GenBank/DDBJ databases">
        <authorList>
            <person name="Gaulin E."/>
            <person name="Dumas B."/>
        </authorList>
    </citation>
    <scope>NUCLEOTIDE SEQUENCE [LARGE SCALE GENOMIC DNA]</scope>
    <source>
        <strain evidence="10">CBS 568.67</strain>
    </source>
</reference>
<proteinExistence type="inferred from homology"/>
<evidence type="ECO:0000256" key="1">
    <source>
        <dbReference type="ARBA" id="ARBA00007835"/>
    </source>
</evidence>
<organism evidence="10 11">
    <name type="scientific">Aphanomyces stellatus</name>
    <dbReference type="NCBI Taxonomy" id="120398"/>
    <lineage>
        <taxon>Eukaryota</taxon>
        <taxon>Sar</taxon>
        <taxon>Stramenopiles</taxon>
        <taxon>Oomycota</taxon>
        <taxon>Saprolegniomycetes</taxon>
        <taxon>Saprolegniales</taxon>
        <taxon>Verrucalvaceae</taxon>
        <taxon>Aphanomyces</taxon>
    </lineage>
</organism>
<keyword evidence="8" id="KW-0812">Transmembrane</keyword>
<protein>
    <recommendedName>
        <fullName evidence="7">Phospholipase B-like</fullName>
        <ecNumber evidence="7">3.1.1.-</ecNumber>
    </recommendedName>
</protein>
<evidence type="ECO:0000256" key="8">
    <source>
        <dbReference type="SAM" id="Phobius"/>
    </source>
</evidence>
<keyword evidence="8" id="KW-1133">Transmembrane helix</keyword>
<evidence type="ECO:0000313" key="11">
    <source>
        <dbReference type="Proteomes" id="UP000332933"/>
    </source>
</evidence>
<dbReference type="GO" id="GO:0005576">
    <property type="term" value="C:extracellular region"/>
    <property type="evidence" value="ECO:0007669"/>
    <property type="project" value="TreeGrafter"/>
</dbReference>
<feature type="transmembrane region" description="Helical" evidence="8">
    <location>
        <begin position="16"/>
        <end position="37"/>
    </location>
</feature>
<dbReference type="EMBL" id="CAADRA010000004">
    <property type="protein sequence ID" value="VFT77341.1"/>
    <property type="molecule type" value="Genomic_DNA"/>
</dbReference>
<dbReference type="GO" id="GO:0009395">
    <property type="term" value="P:phospholipid catabolic process"/>
    <property type="evidence" value="ECO:0007669"/>
    <property type="project" value="TreeGrafter"/>
</dbReference>
<evidence type="ECO:0000313" key="10">
    <source>
        <dbReference type="EMBL" id="VFT77341.1"/>
    </source>
</evidence>
<dbReference type="GO" id="GO:0004620">
    <property type="term" value="F:phospholipase activity"/>
    <property type="evidence" value="ECO:0007669"/>
    <property type="project" value="InterPro"/>
</dbReference>
<evidence type="ECO:0000256" key="2">
    <source>
        <dbReference type="ARBA" id="ARBA00022729"/>
    </source>
</evidence>
<dbReference type="InterPro" id="IPR007000">
    <property type="entry name" value="PLipase_B-like"/>
</dbReference>
<comment type="similarity">
    <text evidence="1 7">Belongs to the phospholipase B-like family.</text>
</comment>
<evidence type="ECO:0000256" key="3">
    <source>
        <dbReference type="ARBA" id="ARBA00022801"/>
    </source>
</evidence>
<keyword evidence="6" id="KW-0325">Glycoprotein</keyword>
<dbReference type="PANTHER" id="PTHR12370">
    <property type="entry name" value="PHOSPHOLIPASE B-RELATED"/>
    <property type="match status" value="1"/>
</dbReference>
<evidence type="ECO:0000256" key="4">
    <source>
        <dbReference type="ARBA" id="ARBA00022963"/>
    </source>
</evidence>
<keyword evidence="4 7" id="KW-0442">Lipid degradation</keyword>
<keyword evidence="3 7" id="KW-0378">Hydrolase</keyword>
<comment type="function">
    <text evidence="7">Putative phospholipase.</text>
</comment>
<dbReference type="PANTHER" id="PTHR12370:SF3">
    <property type="entry name" value="PHOSPHOLIPASE B-LIKE 2-RELATED"/>
    <property type="match status" value="1"/>
</dbReference>
<evidence type="ECO:0000256" key="7">
    <source>
        <dbReference type="RuleBase" id="RU364138"/>
    </source>
</evidence>
<gene>
    <name evidence="10" type="primary">Aste57867_115</name>
    <name evidence="9" type="ORF">As57867_000115</name>
    <name evidence="10" type="ORF">ASTE57867_115</name>
</gene>
<evidence type="ECO:0000313" key="9">
    <source>
        <dbReference type="EMBL" id="KAF0720690.1"/>
    </source>
</evidence>
<dbReference type="OrthoDB" id="419508at2759"/>
<accession>A0A485K6Y0</accession>
<keyword evidence="2" id="KW-0732">Signal</keyword>
<dbReference type="Proteomes" id="UP000332933">
    <property type="component" value="Unassembled WGS sequence"/>
</dbReference>
<reference evidence="9" key="2">
    <citation type="submission" date="2019-06" db="EMBL/GenBank/DDBJ databases">
        <title>Genomics analysis of Aphanomyces spp. identifies a new class of oomycete effector associated with host adaptation.</title>
        <authorList>
            <person name="Gaulin E."/>
        </authorList>
    </citation>
    <scope>NUCLEOTIDE SEQUENCE</scope>
    <source>
        <strain evidence="9">CBS 578.67</strain>
    </source>
</reference>
<dbReference type="EC" id="3.1.1.-" evidence="7"/>
<evidence type="ECO:0000256" key="5">
    <source>
        <dbReference type="ARBA" id="ARBA00023098"/>
    </source>
</evidence>
<dbReference type="AlphaFoldDB" id="A0A485K6Y0"/>
<dbReference type="Gene3D" id="3.60.60.30">
    <property type="match status" value="1"/>
</dbReference>
<keyword evidence="5 7" id="KW-0443">Lipid metabolism</keyword>
<evidence type="ECO:0000256" key="6">
    <source>
        <dbReference type="ARBA" id="ARBA00023180"/>
    </source>
</evidence>
<keyword evidence="8" id="KW-0472">Membrane</keyword>
<sequence length="589" mass="65346">MQETAPLLPKAPSKPWPLSIALVLAGIVLWITVTTVLDGSASVNLTTTTYRPPSLRTVRVNVVVHPTTGAFLPHAVLDVPDDDGRATAFATFNDSVAAIGWSQLWLRATNNGSFNAAMFAAGYAEAALTHRRIAEHFTNTFVYFYGNDTIAPARVNAFFARNLAWMRTRIAAATKDDASDDDRRYWQMVAGVLAQLDGLRQGYAAFAAADAPRLTEMDIFFMNSDGDMQDLIAFANHTTAKPTKDKPSKTNFKCSALIRLLPTDLLWGHATWDTYAAMNKMFKHYDLPLPDDKDHRRRISMSSSPGYISSVDDWYLLDSGLAVMETTVGNFNASLESQFVSPNACLTWVRTKVANALATTGPDWAALFRQHNSGTYNNQWMILDLSLFHNGRLRPHGLTLLEQLPGHIKAADVSDVLNRQGYWASYNIPYFPEIYTTSGFALKPGDTWSYTQCSRAKIFARDAPAVQSLDDLKHLMRCVSTNPPRAHRPTRSNHYATDPLSVHDPGRAVAARYDLATDPNTFDLNGAIDAKVTSLRRAHALECDAVLGPTNDDQPTFEWIAAYDTLASHVGHPRVFNFSFATMRHDQHL</sequence>
<dbReference type="EMBL" id="VJMH01000004">
    <property type="protein sequence ID" value="KAF0720690.1"/>
    <property type="molecule type" value="Genomic_DNA"/>
</dbReference>
<dbReference type="Pfam" id="PF04916">
    <property type="entry name" value="Phospholip_B"/>
    <property type="match status" value="1"/>
</dbReference>
<name>A0A485K6Y0_9STRA</name>